<gene>
    <name evidence="2" type="ORF">ACFQT0_14145</name>
</gene>
<feature type="compositionally biased region" description="Polar residues" evidence="1">
    <location>
        <begin position="92"/>
        <end position="105"/>
    </location>
</feature>
<dbReference type="RefSeq" id="WP_380203661.1">
    <property type="nucleotide sequence ID" value="NZ_JBHTEK010000001.1"/>
</dbReference>
<dbReference type="EMBL" id="JBHTEK010000001">
    <property type="protein sequence ID" value="MFC7668387.1"/>
    <property type="molecule type" value="Genomic_DNA"/>
</dbReference>
<sequence>MVYSFLASPFADAARTAQYAAVQAALQADATTDSLLLGNLVLQDGAAPLDAVVVRPHSITLLVLVPRGGRLSIPALAYGRWQLGGAPCPGPRTSTTPLSNWCTRSRSLRRG</sequence>
<keyword evidence="3" id="KW-1185">Reference proteome</keyword>
<name>A0ABW2U4P1_9BACT</name>
<evidence type="ECO:0000313" key="2">
    <source>
        <dbReference type="EMBL" id="MFC7668387.1"/>
    </source>
</evidence>
<accession>A0ABW2U4P1</accession>
<evidence type="ECO:0000256" key="1">
    <source>
        <dbReference type="SAM" id="MobiDB-lite"/>
    </source>
</evidence>
<organism evidence="2 3">
    <name type="scientific">Hymenobacter humi</name>
    <dbReference type="NCBI Taxonomy" id="1411620"/>
    <lineage>
        <taxon>Bacteria</taxon>
        <taxon>Pseudomonadati</taxon>
        <taxon>Bacteroidota</taxon>
        <taxon>Cytophagia</taxon>
        <taxon>Cytophagales</taxon>
        <taxon>Hymenobacteraceae</taxon>
        <taxon>Hymenobacter</taxon>
    </lineage>
</organism>
<feature type="region of interest" description="Disordered" evidence="1">
    <location>
        <begin position="89"/>
        <end position="111"/>
    </location>
</feature>
<dbReference type="Proteomes" id="UP001596513">
    <property type="component" value="Unassembled WGS sequence"/>
</dbReference>
<protein>
    <submittedName>
        <fullName evidence="2">Uncharacterized protein</fullName>
    </submittedName>
</protein>
<reference evidence="3" key="1">
    <citation type="journal article" date="2019" name="Int. J. Syst. Evol. Microbiol.">
        <title>The Global Catalogue of Microorganisms (GCM) 10K type strain sequencing project: providing services to taxonomists for standard genome sequencing and annotation.</title>
        <authorList>
            <consortium name="The Broad Institute Genomics Platform"/>
            <consortium name="The Broad Institute Genome Sequencing Center for Infectious Disease"/>
            <person name="Wu L."/>
            <person name="Ma J."/>
        </authorList>
    </citation>
    <scope>NUCLEOTIDE SEQUENCE [LARGE SCALE GENOMIC DNA]</scope>
    <source>
        <strain evidence="3">JCM 19635</strain>
    </source>
</reference>
<comment type="caution">
    <text evidence="2">The sequence shown here is derived from an EMBL/GenBank/DDBJ whole genome shotgun (WGS) entry which is preliminary data.</text>
</comment>
<proteinExistence type="predicted"/>
<evidence type="ECO:0000313" key="3">
    <source>
        <dbReference type="Proteomes" id="UP001596513"/>
    </source>
</evidence>